<keyword evidence="3 6" id="KW-0812">Transmembrane</keyword>
<evidence type="ECO:0000256" key="4">
    <source>
        <dbReference type="ARBA" id="ARBA00022989"/>
    </source>
</evidence>
<comment type="caution">
    <text evidence="9">The sequence shown here is derived from an EMBL/GenBank/DDBJ whole genome shotgun (WGS) entry which is preliminary data.</text>
</comment>
<feature type="transmembrane region" description="Helical" evidence="6">
    <location>
        <begin position="724"/>
        <end position="748"/>
    </location>
</feature>
<feature type="transmembrane region" description="Helical" evidence="6">
    <location>
        <begin position="350"/>
        <end position="377"/>
    </location>
</feature>
<feature type="transmembrane region" description="Helical" evidence="6">
    <location>
        <begin position="397"/>
        <end position="420"/>
    </location>
</feature>
<reference evidence="9 10" key="1">
    <citation type="submission" date="2016-08" db="EMBL/GenBank/DDBJ databases">
        <title>Draft genome of Fabibacter sp. strain SK-8.</title>
        <authorList>
            <person name="Wong S.-K."/>
            <person name="Hamasaki K."/>
            <person name="Yoshizawa S."/>
        </authorList>
    </citation>
    <scope>NUCLEOTIDE SEQUENCE [LARGE SCALE GENOMIC DNA]</scope>
    <source>
        <strain evidence="9 10">SK-8</strain>
    </source>
</reference>
<dbReference type="InterPro" id="IPR025857">
    <property type="entry name" value="MacB_PCD"/>
</dbReference>
<feature type="transmembrane region" description="Helical" evidence="6">
    <location>
        <begin position="680"/>
        <end position="703"/>
    </location>
</feature>
<sequence length="803" mass="89648">MVKIGTVLEKDLSNLKNMFTNFLRIAIRQFSSNKIYSLINVFGLSLGLGCFILLALFVNRETNFDEFHANKDDIYQLYLADSSLVNGPFSYASEAPMGPAIMEEVPEVSKFVRFGGGPNLTIVTDDKSFKLDGLYFTDASAFEMFDIEIIAGEAPRNTFNKSDLLLAETEALRLYGDVNDAIGKTIKADDLDELQVIGVYKDMPGNSHLEFNSLVSFDLVKDLIFYGAPFAIDIDPMNWGELSSFTTFVMLDGERDIDLLSQKTQKVFEPHVGQKEVEYVRLDDIYLYEGYKGFFKSAGDRKELNLFISVGMVLLLIAIVNYMNLSTARFSKRAKEVGVRKTIGGHRNQLIFQFLVESITITFFAMIIGVVFAEIAMPYFNEYTGKLIDVNFGSIQTYFFLVGTVLLIGTISGIYPAFYLSRFSAKQSLTQSNGGKDKSVFRKVLVGVQFAICLSLMSATYILYSQYQYMNNLDLGITTDQVMVVELKGDQLSKSVKSIKTEIAKSPNIEFIKAANVSPISGGTVNLNITVDKEKVNSSLMIVESGLMDLLEVKIADGKLFSDLPESERKKTVLVNEAFVRQMKIDDPLGKTVLGNNKVVGVVKDFIYQSAKEEIRPVVITQTSDANSYLYIKVSNNIKKGLADIEKVLVSFDSEYLFDYQFLDDVFADKYEDEKRLGEVFGLFSVLTIFIAGLGILGLSIYIAESRVKEIGIRKVLGAKIGQVVWLLNSGITVLVLLVALLVIPVVFHFTSGWLEDFAFRIDLSPVHFILPLLTLLAVLWSILLYQAYKSAKANPVNALRAE</sequence>
<evidence type="ECO:0008006" key="11">
    <source>
        <dbReference type="Google" id="ProtNLM"/>
    </source>
</evidence>
<feature type="domain" description="ABC3 transporter permease C-terminal" evidence="7">
    <location>
        <begin position="683"/>
        <end position="796"/>
    </location>
</feature>
<evidence type="ECO:0000256" key="5">
    <source>
        <dbReference type="ARBA" id="ARBA00023136"/>
    </source>
</evidence>
<feature type="transmembrane region" description="Helical" evidence="6">
    <location>
        <begin position="35"/>
        <end position="58"/>
    </location>
</feature>
<proteinExistence type="predicted"/>
<dbReference type="Proteomes" id="UP000095552">
    <property type="component" value="Unassembled WGS sequence"/>
</dbReference>
<name>A0A1E5T064_9BACT</name>
<keyword evidence="10" id="KW-1185">Reference proteome</keyword>
<feature type="transmembrane region" description="Helical" evidence="6">
    <location>
        <begin position="768"/>
        <end position="786"/>
    </location>
</feature>
<evidence type="ECO:0000256" key="3">
    <source>
        <dbReference type="ARBA" id="ARBA00022692"/>
    </source>
</evidence>
<keyword evidence="4 6" id="KW-1133">Transmembrane helix</keyword>
<organism evidence="9 10">
    <name type="scientific">Roseivirga misakiensis</name>
    <dbReference type="NCBI Taxonomy" id="1563681"/>
    <lineage>
        <taxon>Bacteria</taxon>
        <taxon>Pseudomonadati</taxon>
        <taxon>Bacteroidota</taxon>
        <taxon>Cytophagia</taxon>
        <taxon>Cytophagales</taxon>
        <taxon>Roseivirgaceae</taxon>
        <taxon>Roseivirga</taxon>
    </lineage>
</organism>
<accession>A0A1E5T064</accession>
<dbReference type="STRING" id="1563681.BFP71_15105"/>
<dbReference type="InterPro" id="IPR003838">
    <property type="entry name" value="ABC3_permease_C"/>
</dbReference>
<evidence type="ECO:0000259" key="8">
    <source>
        <dbReference type="Pfam" id="PF12704"/>
    </source>
</evidence>
<dbReference type="GO" id="GO:0005886">
    <property type="term" value="C:plasma membrane"/>
    <property type="evidence" value="ECO:0007669"/>
    <property type="project" value="UniProtKB-SubCell"/>
</dbReference>
<evidence type="ECO:0000256" key="6">
    <source>
        <dbReference type="SAM" id="Phobius"/>
    </source>
</evidence>
<evidence type="ECO:0000259" key="7">
    <source>
        <dbReference type="Pfam" id="PF02687"/>
    </source>
</evidence>
<dbReference type="EMBL" id="MDGQ01000005">
    <property type="protein sequence ID" value="OEK04772.1"/>
    <property type="molecule type" value="Genomic_DNA"/>
</dbReference>
<comment type="subcellular location">
    <subcellularLocation>
        <location evidence="1">Cell membrane</location>
        <topology evidence="1">Multi-pass membrane protein</topology>
    </subcellularLocation>
</comment>
<feature type="domain" description="ABC3 transporter permease C-terminal" evidence="7">
    <location>
        <begin position="309"/>
        <end position="423"/>
    </location>
</feature>
<feature type="transmembrane region" description="Helical" evidence="6">
    <location>
        <begin position="304"/>
        <end position="325"/>
    </location>
</feature>
<keyword evidence="2" id="KW-1003">Cell membrane</keyword>
<gene>
    <name evidence="9" type="ORF">BFP71_15105</name>
</gene>
<keyword evidence="5 6" id="KW-0472">Membrane</keyword>
<dbReference type="InterPro" id="IPR050250">
    <property type="entry name" value="Macrolide_Exporter_MacB"/>
</dbReference>
<feature type="transmembrane region" description="Helical" evidence="6">
    <location>
        <begin position="440"/>
        <end position="464"/>
    </location>
</feature>
<evidence type="ECO:0000313" key="9">
    <source>
        <dbReference type="EMBL" id="OEK04772.1"/>
    </source>
</evidence>
<dbReference type="PANTHER" id="PTHR30572">
    <property type="entry name" value="MEMBRANE COMPONENT OF TRANSPORTER-RELATED"/>
    <property type="match status" value="1"/>
</dbReference>
<evidence type="ECO:0000256" key="2">
    <source>
        <dbReference type="ARBA" id="ARBA00022475"/>
    </source>
</evidence>
<dbReference type="GO" id="GO:0022857">
    <property type="term" value="F:transmembrane transporter activity"/>
    <property type="evidence" value="ECO:0007669"/>
    <property type="project" value="TreeGrafter"/>
</dbReference>
<evidence type="ECO:0000313" key="10">
    <source>
        <dbReference type="Proteomes" id="UP000095552"/>
    </source>
</evidence>
<dbReference type="PANTHER" id="PTHR30572:SF18">
    <property type="entry name" value="ABC-TYPE MACROLIDE FAMILY EXPORT SYSTEM PERMEASE COMPONENT 2"/>
    <property type="match status" value="1"/>
</dbReference>
<dbReference type="AlphaFoldDB" id="A0A1E5T064"/>
<dbReference type="Pfam" id="PF02687">
    <property type="entry name" value="FtsX"/>
    <property type="match status" value="2"/>
</dbReference>
<protein>
    <recommendedName>
        <fullName evidence="11">ABC3 transporter permease protein domain-containing protein</fullName>
    </recommendedName>
</protein>
<dbReference type="Pfam" id="PF12704">
    <property type="entry name" value="MacB_PCD"/>
    <property type="match status" value="1"/>
</dbReference>
<feature type="domain" description="MacB-like periplasmic core" evidence="8">
    <location>
        <begin position="37"/>
        <end position="220"/>
    </location>
</feature>
<evidence type="ECO:0000256" key="1">
    <source>
        <dbReference type="ARBA" id="ARBA00004651"/>
    </source>
</evidence>